<feature type="transmembrane region" description="Helical" evidence="1">
    <location>
        <begin position="97"/>
        <end position="119"/>
    </location>
</feature>
<dbReference type="EMBL" id="MAAO01000004">
    <property type="protein sequence ID" value="OUR98796.1"/>
    <property type="molecule type" value="Genomic_DNA"/>
</dbReference>
<dbReference type="AlphaFoldDB" id="A0A1Y5FB17"/>
<dbReference type="Proteomes" id="UP000196531">
    <property type="component" value="Unassembled WGS sequence"/>
</dbReference>
<feature type="transmembrane region" description="Helical" evidence="1">
    <location>
        <begin position="180"/>
        <end position="198"/>
    </location>
</feature>
<accession>A0A1Y5FB17</accession>
<evidence type="ECO:0000313" key="2">
    <source>
        <dbReference type="EMBL" id="OUR98796.1"/>
    </source>
</evidence>
<proteinExistence type="predicted"/>
<feature type="transmembrane region" description="Helical" evidence="1">
    <location>
        <begin position="205"/>
        <end position="223"/>
    </location>
</feature>
<evidence type="ECO:0000256" key="1">
    <source>
        <dbReference type="SAM" id="Phobius"/>
    </source>
</evidence>
<reference evidence="3" key="1">
    <citation type="journal article" date="2017" name="Proc. Natl. Acad. Sci. U.S.A.">
        <title>Simulation of Deepwater Horizon oil plume reveals substrate specialization within a complex community of hydrocarbon-degraders.</title>
        <authorList>
            <person name="Hu P."/>
            <person name="Dubinsky E.A."/>
            <person name="Probst A.J."/>
            <person name="Wang J."/>
            <person name="Sieber C.M.K."/>
            <person name="Tom L.M."/>
            <person name="Gardinali P."/>
            <person name="Banfield J.F."/>
            <person name="Atlas R.M."/>
            <person name="Andersen G.L."/>
        </authorList>
    </citation>
    <scope>NUCLEOTIDE SEQUENCE [LARGE SCALE GENOMIC DNA]</scope>
</reference>
<name>A0A1Y5FB17_9BACT</name>
<evidence type="ECO:0008006" key="4">
    <source>
        <dbReference type="Google" id="ProtNLM"/>
    </source>
</evidence>
<feature type="transmembrane region" description="Helical" evidence="1">
    <location>
        <begin position="255"/>
        <end position="273"/>
    </location>
</feature>
<keyword evidence="1" id="KW-0472">Membrane</keyword>
<keyword evidence="1" id="KW-1133">Transmembrane helix</keyword>
<organism evidence="2 3">
    <name type="scientific">Halobacteriovorax marinus</name>
    <dbReference type="NCBI Taxonomy" id="97084"/>
    <lineage>
        <taxon>Bacteria</taxon>
        <taxon>Pseudomonadati</taxon>
        <taxon>Bdellovibrionota</taxon>
        <taxon>Bacteriovoracia</taxon>
        <taxon>Bacteriovoracales</taxon>
        <taxon>Halobacteriovoraceae</taxon>
        <taxon>Halobacteriovorax</taxon>
    </lineage>
</organism>
<feature type="transmembrane region" description="Helical" evidence="1">
    <location>
        <begin position="60"/>
        <end position="77"/>
    </location>
</feature>
<feature type="transmembrane region" description="Helical" evidence="1">
    <location>
        <begin position="229"/>
        <end position="248"/>
    </location>
</feature>
<comment type="caution">
    <text evidence="2">The sequence shown here is derived from an EMBL/GenBank/DDBJ whole genome shotgun (WGS) entry which is preliminary data.</text>
</comment>
<gene>
    <name evidence="2" type="ORF">A9Q84_05120</name>
</gene>
<keyword evidence="1" id="KW-0812">Transmembrane</keyword>
<sequence length="457" mass="52687">MLKNNLERISNLNVIHVTLLLFQILSLFFLKFNFLAIAISLPVIFLRYHFFENYQPQKKLAFFILLCFIELPFIFYPSAYNIFGGIRPHSLSEITNLFILGNILLILHFLINIALSRRFNFSEKKSFKEYCFKFRNYKILWWIVFITAFLSSIISFKLGVGVMGKKAPDLPFKIESILNHFRNTAIPFLAITLLDIFYKKRSTRWVILTGFLYFCWLSFETYIRASRGVFFVSGISIIIWALTCELINLKKASKIVIPLVTILVIMYPFISSYRELKIKQPHYSAADIYKEGIVKVTSSTTPIFFELYNRIFGAGEEVLKFTPFLKSTIYGGIWSDIVEVGGSSHYHTYKVDKVAKHVVHSSGVTGLADGFLCLGYIGLFLTLFIFSTSTFFIDLGALGFITSTSAGKSMISLYLALILFSGQGFINMFFYNILYNCVWPLLFLFTHLLTKRIKLFI</sequence>
<feature type="transmembrane region" description="Helical" evidence="1">
    <location>
        <begin position="20"/>
        <end position="48"/>
    </location>
</feature>
<feature type="transmembrane region" description="Helical" evidence="1">
    <location>
        <begin position="139"/>
        <end position="160"/>
    </location>
</feature>
<feature type="transmembrane region" description="Helical" evidence="1">
    <location>
        <begin position="376"/>
        <end position="401"/>
    </location>
</feature>
<protein>
    <recommendedName>
        <fullName evidence="4">Oligosaccharide repeat unit polymerase</fullName>
    </recommendedName>
</protein>
<evidence type="ECO:0000313" key="3">
    <source>
        <dbReference type="Proteomes" id="UP000196531"/>
    </source>
</evidence>